<dbReference type="PANTHER" id="PTHR10504">
    <property type="entry name" value="BACTERICIDAL PERMEABILITY-INCREASING BPI PROTEIN-RELATED"/>
    <property type="match status" value="1"/>
</dbReference>
<dbReference type="GeneTree" id="ENSGT01100000263546"/>
<dbReference type="Pfam" id="PF01273">
    <property type="entry name" value="LBP_BPI_CETP"/>
    <property type="match status" value="1"/>
</dbReference>
<feature type="region of interest" description="Disordered" evidence="6">
    <location>
        <begin position="696"/>
        <end position="716"/>
    </location>
</feature>
<keyword evidence="4" id="KW-1015">Disulfide bond</keyword>
<reference evidence="9 10" key="1">
    <citation type="journal article" date="2010" name="PLoS Biol.">
        <title>Multi-platform next-generation sequencing of the domestic turkey (Meleagris gallopavo): genome assembly and analysis.</title>
        <authorList>
            <person name="Dalloul R.A."/>
            <person name="Long J.A."/>
            <person name="Zimin A.V."/>
            <person name="Aslam L."/>
            <person name="Beal K."/>
            <person name="Blomberg L.A."/>
            <person name="Bouffard P."/>
            <person name="Burt D.W."/>
            <person name="Crasta O."/>
            <person name="Crooijmans R.P."/>
            <person name="Cooper K."/>
            <person name="Coulombe R.A."/>
            <person name="De S."/>
            <person name="Delany M.E."/>
            <person name="Dodgson J.B."/>
            <person name="Dong J.J."/>
            <person name="Evans C."/>
            <person name="Frederickson K.M."/>
            <person name="Flicek P."/>
            <person name="Florea L."/>
            <person name="Folkerts O."/>
            <person name="Groenen M.A."/>
            <person name="Harkins T.T."/>
            <person name="Herrero J."/>
            <person name="Hoffmann S."/>
            <person name="Megens H.J."/>
            <person name="Jiang A."/>
            <person name="de Jong P."/>
            <person name="Kaiser P."/>
            <person name="Kim H."/>
            <person name="Kim K.W."/>
            <person name="Kim S."/>
            <person name="Langenberger D."/>
            <person name="Lee M.K."/>
            <person name="Lee T."/>
            <person name="Mane S."/>
            <person name="Marcais G."/>
            <person name="Marz M."/>
            <person name="McElroy A.P."/>
            <person name="Modise T."/>
            <person name="Nefedov M."/>
            <person name="Notredame C."/>
            <person name="Paton I.R."/>
            <person name="Payne W.S."/>
            <person name="Pertea G."/>
            <person name="Prickett D."/>
            <person name="Puiu D."/>
            <person name="Qioa D."/>
            <person name="Raineri E."/>
            <person name="Ruffier M."/>
            <person name="Salzberg S.L."/>
            <person name="Schatz M.C."/>
            <person name="Scheuring C."/>
            <person name="Schmidt C.J."/>
            <person name="Schroeder S."/>
            <person name="Searle S.M."/>
            <person name="Smith E.J."/>
            <person name="Smith J."/>
            <person name="Sonstegard T.S."/>
            <person name="Stadler P.F."/>
            <person name="Tafer H."/>
            <person name="Tu Z.J."/>
            <person name="Van Tassell C.P."/>
            <person name="Vilella A.J."/>
            <person name="Williams K.P."/>
            <person name="Yorke J.A."/>
            <person name="Zhang L."/>
            <person name="Zhang H.B."/>
            <person name="Zhang X."/>
            <person name="Zhang Y."/>
            <person name="Reed K.M."/>
        </authorList>
    </citation>
    <scope>NUCLEOTIDE SEQUENCE [LARGE SCALE GENOMIC DNA]</scope>
</reference>
<dbReference type="GO" id="GO:0035627">
    <property type="term" value="P:ceramide transport"/>
    <property type="evidence" value="ECO:0007669"/>
    <property type="project" value="TreeGrafter"/>
</dbReference>
<feature type="domain" description="Lipid-binding serum glycoprotein C-terminal" evidence="8">
    <location>
        <begin position="475"/>
        <end position="677"/>
    </location>
</feature>
<name>G1N8F1_MELGA</name>
<evidence type="ECO:0000256" key="2">
    <source>
        <dbReference type="ARBA" id="ARBA00007292"/>
    </source>
</evidence>
<reference evidence="9" key="2">
    <citation type="submission" date="2025-08" db="UniProtKB">
        <authorList>
            <consortium name="Ensembl"/>
        </authorList>
    </citation>
    <scope>IDENTIFICATION</scope>
</reference>
<dbReference type="GO" id="GO:1904121">
    <property type="term" value="F:phosphatidylethanolamine transfer activity"/>
    <property type="evidence" value="ECO:0007669"/>
    <property type="project" value="TreeGrafter"/>
</dbReference>
<dbReference type="HOGENOM" id="CLU_028970_2_0_1"/>
<evidence type="ECO:0000256" key="5">
    <source>
        <dbReference type="ARBA" id="ARBA00023180"/>
    </source>
</evidence>
<dbReference type="SMART" id="SM00328">
    <property type="entry name" value="BPI1"/>
    <property type="match status" value="1"/>
</dbReference>
<proteinExistence type="inferred from homology"/>
<dbReference type="AlphaFoldDB" id="G1N8F1"/>
<organism evidence="9 10">
    <name type="scientific">Meleagris gallopavo</name>
    <name type="common">Wild turkey</name>
    <dbReference type="NCBI Taxonomy" id="9103"/>
    <lineage>
        <taxon>Eukaryota</taxon>
        <taxon>Metazoa</taxon>
        <taxon>Chordata</taxon>
        <taxon>Craniata</taxon>
        <taxon>Vertebrata</taxon>
        <taxon>Euteleostomi</taxon>
        <taxon>Archelosauria</taxon>
        <taxon>Archosauria</taxon>
        <taxon>Dinosauria</taxon>
        <taxon>Saurischia</taxon>
        <taxon>Theropoda</taxon>
        <taxon>Coelurosauria</taxon>
        <taxon>Aves</taxon>
        <taxon>Neognathae</taxon>
        <taxon>Galloanserae</taxon>
        <taxon>Galliformes</taxon>
        <taxon>Phasianidae</taxon>
        <taxon>Meleagridinae</taxon>
        <taxon>Meleagris</taxon>
    </lineage>
</organism>
<dbReference type="InParanoid" id="G1N8F1"/>
<dbReference type="Ensembl" id="ENSMGAT00000009383.2">
    <property type="protein sequence ID" value="ENSMGAP00000008584.2"/>
    <property type="gene ID" value="ENSMGAG00000008336.2"/>
</dbReference>
<dbReference type="FunFam" id="3.15.20.10:FF:000001">
    <property type="entry name" value="Phospholipid transfer protein"/>
    <property type="match status" value="1"/>
</dbReference>
<dbReference type="GO" id="GO:1990050">
    <property type="term" value="F:phosphatidic acid transfer activity"/>
    <property type="evidence" value="ECO:0007669"/>
    <property type="project" value="TreeGrafter"/>
</dbReference>
<dbReference type="SUPFAM" id="SSF55394">
    <property type="entry name" value="Bactericidal permeability-increasing protein, BPI"/>
    <property type="match status" value="2"/>
</dbReference>
<dbReference type="GO" id="GO:0034375">
    <property type="term" value="P:high-density lipoprotein particle remodeling"/>
    <property type="evidence" value="ECO:0007669"/>
    <property type="project" value="TreeGrafter"/>
</dbReference>
<dbReference type="InterPro" id="IPR032942">
    <property type="entry name" value="BPI/LBP/Plunc"/>
</dbReference>
<evidence type="ECO:0000256" key="4">
    <source>
        <dbReference type="ARBA" id="ARBA00023157"/>
    </source>
</evidence>
<dbReference type="Gene3D" id="3.15.10.10">
    <property type="entry name" value="Bactericidal permeability-increasing protein, domain 1"/>
    <property type="match status" value="1"/>
</dbReference>
<dbReference type="GO" id="GO:0005615">
    <property type="term" value="C:extracellular space"/>
    <property type="evidence" value="ECO:0007669"/>
    <property type="project" value="TreeGrafter"/>
</dbReference>
<accession>G1N8F1</accession>
<dbReference type="GO" id="GO:0008289">
    <property type="term" value="F:lipid binding"/>
    <property type="evidence" value="ECO:0007669"/>
    <property type="project" value="InterPro"/>
</dbReference>
<dbReference type="SMART" id="SM00329">
    <property type="entry name" value="BPI2"/>
    <property type="match status" value="1"/>
</dbReference>
<dbReference type="GO" id="GO:0120017">
    <property type="term" value="F:ceramide transfer activity"/>
    <property type="evidence" value="ECO:0007669"/>
    <property type="project" value="TreeGrafter"/>
</dbReference>
<evidence type="ECO:0000259" key="8">
    <source>
        <dbReference type="SMART" id="SM00329"/>
    </source>
</evidence>
<reference evidence="9" key="3">
    <citation type="submission" date="2025-09" db="UniProtKB">
        <authorList>
            <consortium name="Ensembl"/>
        </authorList>
    </citation>
    <scope>IDENTIFICATION</scope>
</reference>
<evidence type="ECO:0000313" key="9">
    <source>
        <dbReference type="Ensembl" id="ENSMGAP00000008584.2"/>
    </source>
</evidence>
<evidence type="ECO:0000256" key="3">
    <source>
        <dbReference type="ARBA" id="ARBA00022525"/>
    </source>
</evidence>
<protein>
    <submittedName>
        <fullName evidence="9">Uncharacterized protein</fullName>
    </submittedName>
</protein>
<evidence type="ECO:0000256" key="1">
    <source>
        <dbReference type="ARBA" id="ARBA00004613"/>
    </source>
</evidence>
<dbReference type="Bgee" id="ENSMGAG00000008336">
    <property type="expression patterns" value="Expressed in testis and 16 other cell types or tissues"/>
</dbReference>
<evidence type="ECO:0000313" key="10">
    <source>
        <dbReference type="Proteomes" id="UP000001645"/>
    </source>
</evidence>
<keyword evidence="10" id="KW-1185">Reference proteome</keyword>
<dbReference type="Proteomes" id="UP000001645">
    <property type="component" value="Chromosome 22"/>
</dbReference>
<feature type="compositionally biased region" description="Polar residues" evidence="6">
    <location>
        <begin position="704"/>
        <end position="716"/>
    </location>
</feature>
<dbReference type="FunCoup" id="G1N8F1">
    <property type="interactions" value="14"/>
</dbReference>
<keyword evidence="5" id="KW-0325">Glycoprotein</keyword>
<feature type="domain" description="Lipid-binding serum glycoprotein N-terminal" evidence="7">
    <location>
        <begin position="242"/>
        <end position="460"/>
    </location>
</feature>
<keyword evidence="3" id="KW-0964">Secreted</keyword>
<sequence>MASGKDGGSGSRAEGVLFSPLQRTKQKHGGEALCCPCHPEGNSAFSCWMRNLWLCPSPAVGHGTRTGSAHPWGALGAAPRAGEPMGEESFPVWCCGSPHPAIWGAGCAGEGQDAAGTEGSDCSRVGLILQARRDRAGGLHTQVMGTRILLWDFRVWGTAGPWDGPLLGISLCPGSCAESRLGSSHNPARMAGLLPCALLARCVLIPCSAPRREMAAGSRLLLLLLLPWLAAASHSPPGCKIRITSKGLDLVKHEGLRFVEQELENITVSDLHGKEGQFHYNISQVKVMDLQLPFSNLHFQPQQHLAFNINNASISLRFRRQLLYWFFYDIGSINASADGVHIHTVLQLAKDEVGRLKISNMSCNASIARMHAGFSGTLRKVYEFLSTFIVTGMRFLLSQQICPSLEHASLVLLNSLLDTVPVRNYVDEHVGIDYSLLRDPAVSPETLDLDFKGMFFYRAREDQELENHAVEPVIKETERMVYVAFSEYFFDSAMHAYFQAGVLAIELEGEKVPKDLEVLLRATFFGTIFMLNPAVVDAPLRLVLQVSAPPRCVIKPSGTSVSVSAFLNISLVPADRPAVQLSSMAMESKLSAKVYLQGKALRVQLDLRRFRIYSKQSALESLALFSLQAPLKTLLQLTIMPIINERTKKGVQIPLPEGMDFTREVVTNHAGFLTVGADLHFSKGLREVIEKYRSTPAVPAEPTVQPTTASTDPHQL</sequence>
<comment type="similarity">
    <text evidence="2">Belongs to the BPI/LBP/Plunc superfamily. BPI/LBP family.</text>
</comment>
<dbReference type="Gene3D" id="3.15.20.10">
    <property type="entry name" value="Bactericidal permeability-increasing protein, domain 2"/>
    <property type="match status" value="1"/>
</dbReference>
<dbReference type="CDD" id="cd00025">
    <property type="entry name" value="BPI1"/>
    <property type="match status" value="1"/>
</dbReference>
<dbReference type="PANTHER" id="PTHR10504:SF16">
    <property type="entry name" value="PHOSPHOLIPID TRANSFER PROTEIN"/>
    <property type="match status" value="1"/>
</dbReference>
<comment type="subcellular location">
    <subcellularLocation>
        <location evidence="1">Secreted</location>
    </subcellularLocation>
</comment>
<gene>
    <name evidence="9" type="primary">PLTP</name>
</gene>
<dbReference type="InterPro" id="IPR017943">
    <property type="entry name" value="Bactericidal_perm-incr_a/b_dom"/>
</dbReference>
<evidence type="ECO:0000259" key="7">
    <source>
        <dbReference type="SMART" id="SM00328"/>
    </source>
</evidence>
<dbReference type="FunFam" id="3.15.10.10:FF:000001">
    <property type="entry name" value="phospholipid transfer protein-like"/>
    <property type="match status" value="1"/>
</dbReference>
<dbReference type="InterPro" id="IPR001124">
    <property type="entry name" value="Lipid-bd_serum_glycop_C"/>
</dbReference>
<dbReference type="Pfam" id="PF02886">
    <property type="entry name" value="LBP_BPI_CETP_C"/>
    <property type="match status" value="1"/>
</dbReference>
<evidence type="ECO:0000256" key="6">
    <source>
        <dbReference type="SAM" id="MobiDB-lite"/>
    </source>
</evidence>
<dbReference type="InterPro" id="IPR017942">
    <property type="entry name" value="Lipid-bd_serum_glycop_N"/>
</dbReference>